<dbReference type="GO" id="GO:0008168">
    <property type="term" value="F:methyltransferase activity"/>
    <property type="evidence" value="ECO:0007669"/>
    <property type="project" value="UniProtKB-KW"/>
</dbReference>
<proteinExistence type="predicted"/>
<comment type="caution">
    <text evidence="2">The sequence shown here is derived from an EMBL/GenBank/DDBJ whole genome shotgun (WGS) entry which is preliminary data.</text>
</comment>
<dbReference type="RefSeq" id="WP_376868814.1">
    <property type="nucleotide sequence ID" value="NZ_JBHRUV010000031.1"/>
</dbReference>
<evidence type="ECO:0000313" key="2">
    <source>
        <dbReference type="EMBL" id="MFC3266172.1"/>
    </source>
</evidence>
<name>A0ABV7LF51_9HYPH</name>
<accession>A0ABV7LF51</accession>
<dbReference type="InterPro" id="IPR029063">
    <property type="entry name" value="SAM-dependent_MTases_sf"/>
</dbReference>
<dbReference type="PANTHER" id="PTHR34203">
    <property type="entry name" value="METHYLTRANSFERASE, FKBM FAMILY PROTEIN"/>
    <property type="match status" value="1"/>
</dbReference>
<keyword evidence="3" id="KW-1185">Reference proteome</keyword>
<dbReference type="Proteomes" id="UP001595536">
    <property type="component" value="Unassembled WGS sequence"/>
</dbReference>
<dbReference type="EMBL" id="JBHRUV010000031">
    <property type="protein sequence ID" value="MFC3266172.1"/>
    <property type="molecule type" value="Genomic_DNA"/>
</dbReference>
<protein>
    <submittedName>
        <fullName evidence="2">FkbM family methyltransferase</fullName>
    </submittedName>
</protein>
<dbReference type="SUPFAM" id="SSF53335">
    <property type="entry name" value="S-adenosyl-L-methionine-dependent methyltransferases"/>
    <property type="match status" value="1"/>
</dbReference>
<organism evidence="2 3">
    <name type="scientific">Camelimonas abortus</name>
    <dbReference type="NCBI Taxonomy" id="1017184"/>
    <lineage>
        <taxon>Bacteria</taxon>
        <taxon>Pseudomonadati</taxon>
        <taxon>Pseudomonadota</taxon>
        <taxon>Alphaproteobacteria</taxon>
        <taxon>Hyphomicrobiales</taxon>
        <taxon>Chelatococcaceae</taxon>
        <taxon>Camelimonas</taxon>
    </lineage>
</organism>
<dbReference type="InterPro" id="IPR006342">
    <property type="entry name" value="FkbM_mtfrase"/>
</dbReference>
<sequence length="290" mass="31614">MSHPASDASHDAEAAWGAHAPGPLVRAILGLTRAMPDNWPGRRAALALRRVAIRALRGAPVDVEALGARMRLYPYRNVCEKKVLFTPQYFDPGELAVLAAHVAQARARGESFQFIDIGANIGAYSVFVAAKAGPDARILAIEPQPDIFERLTFNIRQCPSPTVKAIACAVADKSGELTLFLDPANSGESSLRVLPSGGARSIRVPATPLLQLLQDEGFTRVNAMKLDVEGAEDIILEPFLREARDSLLPDLIVMEDGSSRWQVDLPSLVRARGYRLKLRTRLNFVFERAG</sequence>
<dbReference type="PANTHER" id="PTHR34203:SF15">
    <property type="entry name" value="SLL1173 PROTEIN"/>
    <property type="match status" value="1"/>
</dbReference>
<keyword evidence="2" id="KW-0808">Transferase</keyword>
<evidence type="ECO:0000313" key="3">
    <source>
        <dbReference type="Proteomes" id="UP001595536"/>
    </source>
</evidence>
<dbReference type="NCBIfam" id="TIGR01444">
    <property type="entry name" value="fkbM_fam"/>
    <property type="match status" value="1"/>
</dbReference>
<gene>
    <name evidence="2" type="ORF">ACFOEX_07380</name>
</gene>
<dbReference type="Gene3D" id="3.40.50.150">
    <property type="entry name" value="Vaccinia Virus protein VP39"/>
    <property type="match status" value="1"/>
</dbReference>
<reference evidence="3" key="1">
    <citation type="journal article" date="2019" name="Int. J. Syst. Evol. Microbiol.">
        <title>The Global Catalogue of Microorganisms (GCM) 10K type strain sequencing project: providing services to taxonomists for standard genome sequencing and annotation.</title>
        <authorList>
            <consortium name="The Broad Institute Genomics Platform"/>
            <consortium name="The Broad Institute Genome Sequencing Center for Infectious Disease"/>
            <person name="Wu L."/>
            <person name="Ma J."/>
        </authorList>
    </citation>
    <scope>NUCLEOTIDE SEQUENCE [LARGE SCALE GENOMIC DNA]</scope>
    <source>
        <strain evidence="3">CCM 7941</strain>
    </source>
</reference>
<evidence type="ECO:0000259" key="1">
    <source>
        <dbReference type="Pfam" id="PF05050"/>
    </source>
</evidence>
<dbReference type="Pfam" id="PF05050">
    <property type="entry name" value="Methyltransf_21"/>
    <property type="match status" value="1"/>
</dbReference>
<feature type="domain" description="Methyltransferase FkbM" evidence="1">
    <location>
        <begin position="116"/>
        <end position="275"/>
    </location>
</feature>
<keyword evidence="2" id="KW-0489">Methyltransferase</keyword>
<dbReference type="GO" id="GO:0032259">
    <property type="term" value="P:methylation"/>
    <property type="evidence" value="ECO:0007669"/>
    <property type="project" value="UniProtKB-KW"/>
</dbReference>
<dbReference type="InterPro" id="IPR052514">
    <property type="entry name" value="SAM-dependent_MTase"/>
</dbReference>